<comment type="subunit">
    <text evidence="5">The complex is composed of two ATP-binding proteins (ModC), two transmembrane proteins (ModB) and a solute-binding protein (ModA).</text>
</comment>
<dbReference type="NCBIfam" id="TIGR01256">
    <property type="entry name" value="modA"/>
    <property type="match status" value="1"/>
</dbReference>
<dbReference type="CDD" id="cd13539">
    <property type="entry name" value="PBP2_AvModA"/>
    <property type="match status" value="1"/>
</dbReference>
<dbReference type="PANTHER" id="PTHR30632">
    <property type="entry name" value="MOLYBDATE-BINDING PERIPLASMIC PROTEIN"/>
    <property type="match status" value="1"/>
</dbReference>
<comment type="similarity">
    <text evidence="1">Belongs to the bacterial solute-binding protein ModA family.</text>
</comment>
<dbReference type="InterPro" id="IPR005950">
    <property type="entry name" value="ModA"/>
</dbReference>
<evidence type="ECO:0000256" key="3">
    <source>
        <dbReference type="ARBA" id="ARBA00022723"/>
    </source>
</evidence>
<dbReference type="PIRSF" id="PIRSF004846">
    <property type="entry name" value="ModA"/>
    <property type="match status" value="1"/>
</dbReference>
<dbReference type="AlphaFoldDB" id="A0A1G7RVZ2"/>
<dbReference type="RefSeq" id="WP_090019955.1">
    <property type="nucleotide sequence ID" value="NZ_FNCE01000006.1"/>
</dbReference>
<dbReference type="GO" id="GO:0046872">
    <property type="term" value="F:metal ion binding"/>
    <property type="evidence" value="ECO:0007669"/>
    <property type="project" value="UniProtKB-KW"/>
</dbReference>
<keyword evidence="9" id="KW-1185">Reference proteome</keyword>
<protein>
    <submittedName>
        <fullName evidence="8">Molybdate transport system substrate-binding protein</fullName>
    </submittedName>
</protein>
<dbReference type="Gene3D" id="3.40.190.10">
    <property type="entry name" value="Periplasmic binding protein-like II"/>
    <property type="match status" value="2"/>
</dbReference>
<dbReference type="OrthoDB" id="9785015at2"/>
<dbReference type="GO" id="GO:0015689">
    <property type="term" value="P:molybdate ion transport"/>
    <property type="evidence" value="ECO:0007669"/>
    <property type="project" value="InterPro"/>
</dbReference>
<dbReference type="PANTHER" id="PTHR30632:SF14">
    <property type="entry name" value="TUNGSTATE_MOLYBDATE_CHROMATE-BINDING PROTEIN MODA"/>
    <property type="match status" value="1"/>
</dbReference>
<evidence type="ECO:0000313" key="9">
    <source>
        <dbReference type="Proteomes" id="UP000199415"/>
    </source>
</evidence>
<evidence type="ECO:0000256" key="5">
    <source>
        <dbReference type="ARBA" id="ARBA00062515"/>
    </source>
</evidence>
<dbReference type="SUPFAM" id="SSF53850">
    <property type="entry name" value="Periplasmic binding protein-like II"/>
    <property type="match status" value="1"/>
</dbReference>
<dbReference type="InterPro" id="IPR050682">
    <property type="entry name" value="ModA/WtpA"/>
</dbReference>
<evidence type="ECO:0000313" key="8">
    <source>
        <dbReference type="EMBL" id="SDG14906.1"/>
    </source>
</evidence>
<keyword evidence="4 7" id="KW-0732">Signal</keyword>
<evidence type="ECO:0000256" key="7">
    <source>
        <dbReference type="SAM" id="SignalP"/>
    </source>
</evidence>
<accession>A0A1G7RVZ2</accession>
<feature type="chain" id="PRO_5011724127" evidence="7">
    <location>
        <begin position="26"/>
        <end position="258"/>
    </location>
</feature>
<dbReference type="FunFam" id="3.40.190.10:FF:000035">
    <property type="entry name" value="Molybdate ABC transporter substrate-binding protein"/>
    <property type="match status" value="1"/>
</dbReference>
<dbReference type="Pfam" id="PF13531">
    <property type="entry name" value="SBP_bac_11"/>
    <property type="match status" value="1"/>
</dbReference>
<feature type="binding site" evidence="6">
    <location>
        <position position="62"/>
    </location>
    <ligand>
        <name>molybdate</name>
        <dbReference type="ChEBI" id="CHEBI:36264"/>
    </ligand>
</feature>
<dbReference type="Proteomes" id="UP000199415">
    <property type="component" value="Unassembled WGS sequence"/>
</dbReference>
<dbReference type="STRING" id="1082479.SAMN05216241_10618"/>
<dbReference type="GO" id="GO:1901359">
    <property type="term" value="F:tungstate binding"/>
    <property type="evidence" value="ECO:0007669"/>
    <property type="project" value="UniProtKB-ARBA"/>
</dbReference>
<feature type="signal peptide" evidence="7">
    <location>
        <begin position="1"/>
        <end position="25"/>
    </location>
</feature>
<keyword evidence="2 6" id="KW-0500">Molybdenum</keyword>
<organism evidence="8 9">
    <name type="scientific">Limimonas halophila</name>
    <dbReference type="NCBI Taxonomy" id="1082479"/>
    <lineage>
        <taxon>Bacteria</taxon>
        <taxon>Pseudomonadati</taxon>
        <taxon>Pseudomonadota</taxon>
        <taxon>Alphaproteobacteria</taxon>
        <taxon>Rhodospirillales</taxon>
        <taxon>Rhodovibrionaceae</taxon>
        <taxon>Limimonas</taxon>
    </lineage>
</organism>
<dbReference type="EMBL" id="FNCE01000006">
    <property type="protein sequence ID" value="SDG14906.1"/>
    <property type="molecule type" value="Genomic_DNA"/>
</dbReference>
<dbReference type="GO" id="GO:0030973">
    <property type="term" value="F:molybdate ion binding"/>
    <property type="evidence" value="ECO:0007669"/>
    <property type="project" value="InterPro"/>
</dbReference>
<evidence type="ECO:0000256" key="1">
    <source>
        <dbReference type="ARBA" id="ARBA00009175"/>
    </source>
</evidence>
<proteinExistence type="inferred from homology"/>
<keyword evidence="3 6" id="KW-0479">Metal-binding</keyword>
<evidence type="ECO:0000256" key="4">
    <source>
        <dbReference type="ARBA" id="ARBA00022729"/>
    </source>
</evidence>
<evidence type="ECO:0000256" key="2">
    <source>
        <dbReference type="ARBA" id="ARBA00022505"/>
    </source>
</evidence>
<sequence length="258" mass="27518">MTARTRRLAAALAMAAIALPGAARAAEALVAVSANFAEVARTLKPQFEAATDHELTLTVGATGTLYAQVRKGAPYDVLLAADQKRPAKLEAAGEIVPGSRFTYAVGRLSLWSPEPERIGDAPLDALTADDVEHLAIANPKLAPYGRAAKRTLKHFGLWKRLSEKIVMGQNVGQTFSMVATGNAQLGLVATSYALNAEKHQPASRWDVPASAHAPIRQDAVRLRHGADNPAAGAFLSYLRSKDARTIIRRFGYRTGGNS</sequence>
<evidence type="ECO:0000256" key="6">
    <source>
        <dbReference type="PIRSR" id="PIRSR004846-1"/>
    </source>
</evidence>
<name>A0A1G7RVZ2_9PROT</name>
<feature type="binding site" evidence="6">
    <location>
        <position position="171"/>
    </location>
    <ligand>
        <name>molybdate</name>
        <dbReference type="ChEBI" id="CHEBI:36264"/>
    </ligand>
</feature>
<dbReference type="InterPro" id="IPR044084">
    <property type="entry name" value="AvModA-like_subst-bd"/>
</dbReference>
<reference evidence="8 9" key="1">
    <citation type="submission" date="2016-10" db="EMBL/GenBank/DDBJ databases">
        <authorList>
            <person name="de Groot N.N."/>
        </authorList>
    </citation>
    <scope>NUCLEOTIDE SEQUENCE [LARGE SCALE GENOMIC DNA]</scope>
    <source>
        <strain evidence="8 9">DSM 25584</strain>
    </source>
</reference>
<gene>
    <name evidence="8" type="ORF">SAMN05216241_10618</name>
</gene>